<organism evidence="1">
    <name type="scientific">Siphoviridae sp. ct7es18</name>
    <dbReference type="NCBI Taxonomy" id="2826166"/>
    <lineage>
        <taxon>Viruses</taxon>
        <taxon>Duplodnaviria</taxon>
        <taxon>Heunggongvirae</taxon>
        <taxon>Uroviricota</taxon>
        <taxon>Caudoviricetes</taxon>
    </lineage>
</organism>
<dbReference type="EMBL" id="BK014903">
    <property type="protein sequence ID" value="DAD81562.1"/>
    <property type="molecule type" value="Genomic_DNA"/>
</dbReference>
<accession>A0A8S5MH38</accession>
<name>A0A8S5MH38_9CAUD</name>
<sequence>MPRRRSSVFTHNPKPVNLATFTNYHLTFYFNIDKYLIAY</sequence>
<evidence type="ECO:0000313" key="1">
    <source>
        <dbReference type="EMBL" id="DAD81562.1"/>
    </source>
</evidence>
<protein>
    <submittedName>
        <fullName evidence="1">Uncharacterized protein</fullName>
    </submittedName>
</protein>
<reference evidence="1" key="1">
    <citation type="journal article" date="2021" name="Proc. Natl. Acad. Sci. U.S.A.">
        <title>A Catalog of Tens of Thousands of Viruses from Human Metagenomes Reveals Hidden Associations with Chronic Diseases.</title>
        <authorList>
            <person name="Tisza M.J."/>
            <person name="Buck C.B."/>
        </authorList>
    </citation>
    <scope>NUCLEOTIDE SEQUENCE</scope>
    <source>
        <strain evidence="1">Ct7es18</strain>
    </source>
</reference>
<proteinExistence type="predicted"/>